<comment type="subcellular location">
    <subcellularLocation>
        <location evidence="1">Endomembrane system</location>
        <topology evidence="1">Multi-pass membrane protein</topology>
    </subcellularLocation>
</comment>
<accession>A0A1B6I9U5</accession>
<feature type="transmembrane region" description="Helical" evidence="9">
    <location>
        <begin position="256"/>
        <end position="276"/>
    </location>
</feature>
<feature type="transmembrane region" description="Helical" evidence="9">
    <location>
        <begin position="227"/>
        <end position="250"/>
    </location>
</feature>
<dbReference type="InterPro" id="IPR006603">
    <property type="entry name" value="PQ-loop_rpt"/>
</dbReference>
<evidence type="ECO:0000256" key="8">
    <source>
        <dbReference type="ARBA" id="ARBA00048473"/>
    </source>
</evidence>
<name>A0A1B6I9U5_9HEMI</name>
<keyword evidence="5" id="KW-0677">Repeat</keyword>
<feature type="signal peptide" evidence="10">
    <location>
        <begin position="1"/>
        <end position="17"/>
    </location>
</feature>
<evidence type="ECO:0000256" key="9">
    <source>
        <dbReference type="SAM" id="Phobius"/>
    </source>
</evidence>
<feature type="transmembrane region" description="Helical" evidence="9">
    <location>
        <begin position="296"/>
        <end position="315"/>
    </location>
</feature>
<feature type="chain" id="PRO_5008584876" description="Cystinosin" evidence="10">
    <location>
        <begin position="18"/>
        <end position="370"/>
    </location>
</feature>
<sequence length="370" mass="41710">MRVFVLFSVLGAVNIAAKLIPSEENIHLLPGEVKTITFLWNSTEECEVLIRTKLPHIASVSSSRHEVAPGQEQSSWEVKIIGSRLGHTNILALVNVSKVFSLDDGLVQITVLQYHWLQAFAVVCGYIYCFVWTISFYPQIVFNIRRKSVVGLNFDFLALNELGYVCYSAYNCCLFFVPSIQDEYYRRHVGATNPVLFNDVLFSVHGLFATSVQILQVLMYERGGQAVSWTAITLVSSGICVLVVTTGAAVLGCVSWLDAVLWMSLIKLIVTTIKYIPQVLMNYRNRSTEGWSIECIYCDITGSCFSLLQMLMISYNCNDWVSILGDPTKFGLGLFSVGFDAIFMIQHYVLYRYPTSLEKKEEILKQEVKS</sequence>
<keyword evidence="7 9" id="KW-0472">Membrane</keyword>
<feature type="transmembrane region" description="Helical" evidence="9">
    <location>
        <begin position="158"/>
        <end position="180"/>
    </location>
</feature>
<evidence type="ECO:0000256" key="4">
    <source>
        <dbReference type="ARBA" id="ARBA00022692"/>
    </source>
</evidence>
<keyword evidence="4 9" id="KW-0812">Transmembrane</keyword>
<dbReference type="GO" id="GO:0015184">
    <property type="term" value="F:L-cystine transmembrane transporter activity"/>
    <property type="evidence" value="ECO:0007669"/>
    <property type="project" value="TreeGrafter"/>
</dbReference>
<evidence type="ECO:0000256" key="3">
    <source>
        <dbReference type="ARBA" id="ARBA00022448"/>
    </source>
</evidence>
<keyword evidence="3" id="KW-0813">Transport</keyword>
<dbReference type="AlphaFoldDB" id="A0A1B6I9U5"/>
<evidence type="ECO:0000256" key="10">
    <source>
        <dbReference type="SAM" id="SignalP"/>
    </source>
</evidence>
<gene>
    <name evidence="11" type="ORF">g.6533</name>
</gene>
<dbReference type="EMBL" id="GECU01024043">
    <property type="protein sequence ID" value="JAS83663.1"/>
    <property type="molecule type" value="Transcribed_RNA"/>
</dbReference>
<keyword evidence="6 9" id="KW-1133">Transmembrane helix</keyword>
<comment type="similarity">
    <text evidence="2">Belongs to the cystinosin family.</text>
</comment>
<comment type="catalytic activity">
    <reaction evidence="8">
        <text>L-cystine(out) + H(+)(out) = L-cystine(in) + H(+)(in)</text>
        <dbReference type="Rhea" id="RHEA:66172"/>
        <dbReference type="ChEBI" id="CHEBI:15378"/>
        <dbReference type="ChEBI" id="CHEBI:35491"/>
    </reaction>
    <physiologicalReaction direction="left-to-right" evidence="8">
        <dbReference type="Rhea" id="RHEA:66173"/>
    </physiologicalReaction>
</comment>
<dbReference type="PANTHER" id="PTHR13131:SF5">
    <property type="entry name" value="CYSTINOSIN"/>
    <property type="match status" value="1"/>
</dbReference>
<evidence type="ECO:0000256" key="7">
    <source>
        <dbReference type="ARBA" id="ARBA00023136"/>
    </source>
</evidence>
<dbReference type="PANTHER" id="PTHR13131">
    <property type="entry name" value="CYSTINOSIN"/>
    <property type="match status" value="1"/>
</dbReference>
<dbReference type="GO" id="GO:0005765">
    <property type="term" value="C:lysosomal membrane"/>
    <property type="evidence" value="ECO:0007669"/>
    <property type="project" value="TreeGrafter"/>
</dbReference>
<evidence type="ECO:0008006" key="12">
    <source>
        <dbReference type="Google" id="ProtNLM"/>
    </source>
</evidence>
<evidence type="ECO:0000256" key="1">
    <source>
        <dbReference type="ARBA" id="ARBA00004127"/>
    </source>
</evidence>
<feature type="transmembrane region" description="Helical" evidence="9">
    <location>
        <begin position="330"/>
        <end position="351"/>
    </location>
</feature>
<dbReference type="SMART" id="SM00679">
    <property type="entry name" value="CTNS"/>
    <property type="match status" value="2"/>
</dbReference>
<evidence type="ECO:0000256" key="6">
    <source>
        <dbReference type="ARBA" id="ARBA00022989"/>
    </source>
</evidence>
<feature type="transmembrane region" description="Helical" evidence="9">
    <location>
        <begin position="116"/>
        <end position="137"/>
    </location>
</feature>
<feature type="transmembrane region" description="Helical" evidence="9">
    <location>
        <begin position="200"/>
        <end position="220"/>
    </location>
</feature>
<keyword evidence="10" id="KW-0732">Signal</keyword>
<evidence type="ECO:0000256" key="5">
    <source>
        <dbReference type="ARBA" id="ARBA00022737"/>
    </source>
</evidence>
<evidence type="ECO:0000256" key="2">
    <source>
        <dbReference type="ARBA" id="ARBA00006855"/>
    </source>
</evidence>
<organism evidence="11">
    <name type="scientific">Homalodisca liturata</name>
    <dbReference type="NCBI Taxonomy" id="320908"/>
    <lineage>
        <taxon>Eukaryota</taxon>
        <taxon>Metazoa</taxon>
        <taxon>Ecdysozoa</taxon>
        <taxon>Arthropoda</taxon>
        <taxon>Hexapoda</taxon>
        <taxon>Insecta</taxon>
        <taxon>Pterygota</taxon>
        <taxon>Neoptera</taxon>
        <taxon>Paraneoptera</taxon>
        <taxon>Hemiptera</taxon>
        <taxon>Auchenorrhyncha</taxon>
        <taxon>Membracoidea</taxon>
        <taxon>Cicadellidae</taxon>
        <taxon>Cicadellinae</taxon>
        <taxon>Proconiini</taxon>
        <taxon>Homalodisca</taxon>
    </lineage>
</organism>
<dbReference type="GO" id="GO:0012505">
    <property type="term" value="C:endomembrane system"/>
    <property type="evidence" value="ECO:0007669"/>
    <property type="project" value="UniProtKB-SubCell"/>
</dbReference>
<proteinExistence type="inferred from homology"/>
<protein>
    <recommendedName>
        <fullName evidence="12">Cystinosin</fullName>
    </recommendedName>
</protein>
<dbReference type="Gene3D" id="1.20.1280.290">
    <property type="match status" value="2"/>
</dbReference>
<dbReference type="NCBIfam" id="TIGR00951">
    <property type="entry name" value="2A43"/>
    <property type="match status" value="1"/>
</dbReference>
<evidence type="ECO:0000313" key="11">
    <source>
        <dbReference type="EMBL" id="JAS83663.1"/>
    </source>
</evidence>
<dbReference type="InterPro" id="IPR005282">
    <property type="entry name" value="LC_transporter"/>
</dbReference>
<reference evidence="11" key="1">
    <citation type="submission" date="2015-11" db="EMBL/GenBank/DDBJ databases">
        <title>De novo transcriptome assembly of four potential Pierce s Disease insect vectors from Arizona vineyards.</title>
        <authorList>
            <person name="Tassone E.E."/>
        </authorList>
    </citation>
    <scope>NUCLEOTIDE SEQUENCE</scope>
</reference>
<dbReference type="Pfam" id="PF04193">
    <property type="entry name" value="PQ-loop"/>
    <property type="match status" value="2"/>
</dbReference>